<name>A0A7V3ZWK8_UNCW3</name>
<reference evidence="1" key="1">
    <citation type="journal article" date="2020" name="mSystems">
        <title>Genome- and Community-Level Interaction Insights into Carbon Utilization and Element Cycling Functions of Hydrothermarchaeota in Hydrothermal Sediment.</title>
        <authorList>
            <person name="Zhou Z."/>
            <person name="Liu Y."/>
            <person name="Xu W."/>
            <person name="Pan J."/>
            <person name="Luo Z.H."/>
            <person name="Li M."/>
        </authorList>
    </citation>
    <scope>NUCLEOTIDE SEQUENCE [LARGE SCALE GENOMIC DNA]</scope>
    <source>
        <strain evidence="1">SpSt-697</strain>
    </source>
</reference>
<proteinExistence type="predicted"/>
<protein>
    <submittedName>
        <fullName evidence="1">Uncharacterized protein</fullName>
    </submittedName>
</protein>
<comment type="caution">
    <text evidence="1">The sequence shown here is derived from an EMBL/GenBank/DDBJ whole genome shotgun (WGS) entry which is preliminary data.</text>
</comment>
<sequence length="455" mass="52462">MIFLILFFNITFSERTKTYLRKSISFYEGFISQKNLNIPTHLLDTLFSHLKKTLFLKRFDYNPIPYHLQEKVANQLNNIDTLDLEKISKTLEKEFLPEIVKILDVAKEVRAKEFVSREERVNFLTSKAKEIGVTADDIEKVLNAAYIFVPFINGYSQTQEKDLITITLNGGIIWYNISFRFSPPKVVPVVKKTTKAFGVANIKKLNAYEFAFYSAMNAFLKNLEVITREIPDFRLSADIISAYKNEIYFNLGKKDGIRVDDKFNIVEFYEDEKGIRKAKNVGYSMVTKIEETKAIAKSYLGRCEAGMTLLERPRLPLDLVFRFAFLKESYGIDLEFDYNVGRYFNLPQFFTTFNLMFGPEPERNDSIGLKEIGFGLIKKFNFYFLSFGLEGKGKITNEGIKPEGKGILEFFILPDFKLGGKIGFDGNLNYGFHLTYNPPTLPFEPFSIFRGLLGI</sequence>
<evidence type="ECO:0000313" key="1">
    <source>
        <dbReference type="EMBL" id="HGK64194.1"/>
    </source>
</evidence>
<gene>
    <name evidence="1" type="ORF">ENU74_06375</name>
</gene>
<accession>A0A7V3ZWK8</accession>
<dbReference type="EMBL" id="DTDR01000155">
    <property type="protein sequence ID" value="HGK64194.1"/>
    <property type="molecule type" value="Genomic_DNA"/>
</dbReference>
<organism evidence="1">
    <name type="scientific">candidate division WOR-3 bacterium</name>
    <dbReference type="NCBI Taxonomy" id="2052148"/>
    <lineage>
        <taxon>Bacteria</taxon>
        <taxon>Bacteria division WOR-3</taxon>
    </lineage>
</organism>
<dbReference type="AlphaFoldDB" id="A0A7V3ZWK8"/>